<dbReference type="GeneID" id="98662192"/>
<evidence type="ECO:0000256" key="4">
    <source>
        <dbReference type="ARBA" id="ARBA00022679"/>
    </source>
</evidence>
<name>A0A3N0IHJ0_9ACTN</name>
<evidence type="ECO:0000313" key="6">
    <source>
        <dbReference type="EMBL" id="RNM36247.1"/>
    </source>
</evidence>
<sequence>MENVAIVVVTFKRQELLRKLFDSYLQSTVAPWRIVVVDNENSQATADVVHVFEREANALWGLTAADGRGGKSRVVYCPQQENLGGSGGFSAGVKAAYELGAQWFWLMDDDVAIEPEGLARLSKWTERYKVVQGSRYDYDDGPFYWQYHFSIALGIYDPFAPAAFNFDEERPMNVACFEGGLFAREVVEKIGFPDDRFFLYWDDAMYGYRASKVCQPVVVPDFIMRRTREMKNWDIAGVRQLNSTSDNTRYYIMRNRGYMARYFKYYGDYRRFAFGLGTLLTFAKEFVRLVVVDREHIASGTKRLLSGWRDSRKILRDSEWQPMPALVDVASAPKAE</sequence>
<comment type="similarity">
    <text evidence="2">Belongs to the glycosyltransferase 2 family.</text>
</comment>
<accession>A0A3N0IHJ0</accession>
<keyword evidence="4 6" id="KW-0808">Transferase</keyword>
<comment type="caution">
    <text evidence="6">The sequence shown here is derived from an EMBL/GenBank/DDBJ whole genome shotgun (WGS) entry which is preliminary data.</text>
</comment>
<evidence type="ECO:0000256" key="1">
    <source>
        <dbReference type="ARBA" id="ARBA00004776"/>
    </source>
</evidence>
<dbReference type="RefSeq" id="WP_123219131.1">
    <property type="nucleotide sequence ID" value="NZ_JACHYQ010000001.1"/>
</dbReference>
<keyword evidence="7" id="KW-1185">Reference proteome</keyword>
<evidence type="ECO:0000259" key="5">
    <source>
        <dbReference type="Pfam" id="PF00535"/>
    </source>
</evidence>
<dbReference type="GO" id="GO:0016757">
    <property type="term" value="F:glycosyltransferase activity"/>
    <property type="evidence" value="ECO:0007669"/>
    <property type="project" value="UniProtKB-KW"/>
</dbReference>
<gene>
    <name evidence="6" type="ORF">DMP05_03235</name>
</gene>
<evidence type="ECO:0000256" key="2">
    <source>
        <dbReference type="ARBA" id="ARBA00006739"/>
    </source>
</evidence>
<dbReference type="Pfam" id="PF00535">
    <property type="entry name" value="Glycos_transf_2"/>
    <property type="match status" value="1"/>
</dbReference>
<protein>
    <submittedName>
        <fullName evidence="6">Glycosyl transferase</fullName>
    </submittedName>
</protein>
<comment type="pathway">
    <text evidence="1">Cell wall biogenesis; cell wall polysaccharide biosynthesis.</text>
</comment>
<evidence type="ECO:0000256" key="3">
    <source>
        <dbReference type="ARBA" id="ARBA00022676"/>
    </source>
</evidence>
<dbReference type="Proteomes" id="UP000271472">
    <property type="component" value="Unassembled WGS sequence"/>
</dbReference>
<feature type="domain" description="Glycosyltransferase 2-like" evidence="5">
    <location>
        <begin position="6"/>
        <end position="190"/>
    </location>
</feature>
<dbReference type="PANTHER" id="PTHR43179:SF12">
    <property type="entry name" value="GALACTOFURANOSYLTRANSFERASE GLFT2"/>
    <property type="match status" value="1"/>
</dbReference>
<dbReference type="AlphaFoldDB" id="A0A3N0IHJ0"/>
<organism evidence="6 7">
    <name type="scientific">Slackia isoflavoniconvertens</name>
    <dbReference type="NCBI Taxonomy" id="572010"/>
    <lineage>
        <taxon>Bacteria</taxon>
        <taxon>Bacillati</taxon>
        <taxon>Actinomycetota</taxon>
        <taxon>Coriobacteriia</taxon>
        <taxon>Eggerthellales</taxon>
        <taxon>Eggerthellaceae</taxon>
        <taxon>Slackia</taxon>
    </lineage>
</organism>
<dbReference type="InterPro" id="IPR001173">
    <property type="entry name" value="Glyco_trans_2-like"/>
</dbReference>
<dbReference type="EMBL" id="QIBZ01000004">
    <property type="protein sequence ID" value="RNM36247.1"/>
    <property type="molecule type" value="Genomic_DNA"/>
</dbReference>
<dbReference type="SUPFAM" id="SSF53448">
    <property type="entry name" value="Nucleotide-diphospho-sugar transferases"/>
    <property type="match status" value="1"/>
</dbReference>
<keyword evidence="3" id="KW-0328">Glycosyltransferase</keyword>
<dbReference type="OrthoDB" id="7665907at2"/>
<dbReference type="InterPro" id="IPR029044">
    <property type="entry name" value="Nucleotide-diphossugar_trans"/>
</dbReference>
<proteinExistence type="inferred from homology"/>
<dbReference type="PANTHER" id="PTHR43179">
    <property type="entry name" value="RHAMNOSYLTRANSFERASE WBBL"/>
    <property type="match status" value="1"/>
</dbReference>
<reference evidence="7" key="1">
    <citation type="submission" date="2018-05" db="EMBL/GenBank/DDBJ databases">
        <title>Genome Sequencing of selected type strains of the family Eggerthellaceae.</title>
        <authorList>
            <person name="Danylec N."/>
            <person name="Stoll D.A."/>
            <person name="Doetsch A."/>
            <person name="Huch M."/>
        </authorList>
    </citation>
    <scope>NUCLEOTIDE SEQUENCE [LARGE SCALE GENOMIC DNA]</scope>
    <source>
        <strain evidence="7">DSM 22006</strain>
    </source>
</reference>
<dbReference type="Gene3D" id="3.90.550.10">
    <property type="entry name" value="Spore Coat Polysaccharide Biosynthesis Protein SpsA, Chain A"/>
    <property type="match status" value="1"/>
</dbReference>
<evidence type="ECO:0000313" key="7">
    <source>
        <dbReference type="Proteomes" id="UP000271472"/>
    </source>
</evidence>